<dbReference type="AlphaFoldDB" id="A0A6J7IAP7"/>
<gene>
    <name evidence="2" type="ORF">UFOPK3472_03924</name>
</gene>
<proteinExistence type="predicted"/>
<keyword evidence="1" id="KW-1133">Transmembrane helix</keyword>
<dbReference type="EMBL" id="CAFBLX010000433">
    <property type="protein sequence ID" value="CAB4927671.1"/>
    <property type="molecule type" value="Genomic_DNA"/>
</dbReference>
<feature type="transmembrane region" description="Helical" evidence="1">
    <location>
        <begin position="6"/>
        <end position="25"/>
    </location>
</feature>
<name>A0A6J7IAP7_9ZZZZ</name>
<accession>A0A6J7IAP7</accession>
<organism evidence="2">
    <name type="scientific">freshwater metagenome</name>
    <dbReference type="NCBI Taxonomy" id="449393"/>
    <lineage>
        <taxon>unclassified sequences</taxon>
        <taxon>metagenomes</taxon>
        <taxon>ecological metagenomes</taxon>
    </lineage>
</organism>
<sequence>MTCIGPSWVTLIVGVLAVVGVALTVRQRTVADKRAQAWQRITWCLERTTSENEAEAALGWDIYTPVTDSPLITRTERDVLRAVATRALWRALASPAQTEDTDNQNDQEDPR</sequence>
<keyword evidence="1" id="KW-0472">Membrane</keyword>
<protein>
    <submittedName>
        <fullName evidence="2">Unannotated protein</fullName>
    </submittedName>
</protein>
<reference evidence="2" key="1">
    <citation type="submission" date="2020-05" db="EMBL/GenBank/DDBJ databases">
        <authorList>
            <person name="Chiriac C."/>
            <person name="Salcher M."/>
            <person name="Ghai R."/>
            <person name="Kavagutti S V."/>
        </authorList>
    </citation>
    <scope>NUCLEOTIDE SEQUENCE</scope>
</reference>
<keyword evidence="1" id="KW-0812">Transmembrane</keyword>
<evidence type="ECO:0000313" key="2">
    <source>
        <dbReference type="EMBL" id="CAB4927671.1"/>
    </source>
</evidence>
<evidence type="ECO:0000256" key="1">
    <source>
        <dbReference type="SAM" id="Phobius"/>
    </source>
</evidence>